<feature type="transmembrane region" description="Helical" evidence="6">
    <location>
        <begin position="85"/>
        <end position="104"/>
    </location>
</feature>
<evidence type="ECO:0000256" key="5">
    <source>
        <dbReference type="SAM" id="MobiDB-lite"/>
    </source>
</evidence>
<dbReference type="AlphaFoldDB" id="A0A4Q2D8Y8"/>
<dbReference type="Proteomes" id="UP000290288">
    <property type="component" value="Unassembled WGS sequence"/>
</dbReference>
<keyword evidence="3 6" id="KW-1133">Transmembrane helix</keyword>
<comment type="caution">
    <text evidence="7">The sequence shown here is derived from an EMBL/GenBank/DDBJ whole genome shotgun (WGS) entry which is preliminary data.</text>
</comment>
<gene>
    <name evidence="7" type="ORF">EST38_g10448</name>
</gene>
<feature type="transmembrane region" description="Helical" evidence="6">
    <location>
        <begin position="20"/>
        <end position="39"/>
    </location>
</feature>
<accession>A0A4Q2D8Y8</accession>
<dbReference type="EMBL" id="SDEE01000556">
    <property type="protein sequence ID" value="RXW15402.1"/>
    <property type="molecule type" value="Genomic_DNA"/>
</dbReference>
<evidence type="ECO:0000313" key="8">
    <source>
        <dbReference type="Proteomes" id="UP000290288"/>
    </source>
</evidence>
<keyword evidence="2 6" id="KW-0812">Transmembrane</keyword>
<proteinExistence type="predicted"/>
<keyword evidence="4 6" id="KW-0472">Membrane</keyword>
<evidence type="ECO:0000256" key="2">
    <source>
        <dbReference type="ARBA" id="ARBA00022692"/>
    </source>
</evidence>
<organism evidence="7 8">
    <name type="scientific">Candolleomyces aberdarensis</name>
    <dbReference type="NCBI Taxonomy" id="2316362"/>
    <lineage>
        <taxon>Eukaryota</taxon>
        <taxon>Fungi</taxon>
        <taxon>Dikarya</taxon>
        <taxon>Basidiomycota</taxon>
        <taxon>Agaricomycotina</taxon>
        <taxon>Agaricomycetes</taxon>
        <taxon>Agaricomycetidae</taxon>
        <taxon>Agaricales</taxon>
        <taxon>Agaricineae</taxon>
        <taxon>Psathyrellaceae</taxon>
        <taxon>Candolleomyces</taxon>
    </lineage>
</organism>
<evidence type="ECO:0000256" key="4">
    <source>
        <dbReference type="ARBA" id="ARBA00023136"/>
    </source>
</evidence>
<dbReference type="Pfam" id="PF05653">
    <property type="entry name" value="Mg_trans_NIPA"/>
    <property type="match status" value="1"/>
</dbReference>
<comment type="subcellular location">
    <subcellularLocation>
        <location evidence="1">Membrane</location>
        <topology evidence="1">Multi-pass membrane protein</topology>
    </subcellularLocation>
</comment>
<feature type="region of interest" description="Disordered" evidence="5">
    <location>
        <begin position="156"/>
        <end position="175"/>
    </location>
</feature>
<dbReference type="PANTHER" id="PTHR12570">
    <property type="match status" value="1"/>
</dbReference>
<sequence>MIHFFVPKYGKTNPLVGHNQFTHFSTYLFGATVAGCIIVQMNYFNKALDTFSTNVVNPMYYVGFSTATLVASIILFQGFNTDDTANAVSLLTGFVVTFLGVHLLNLSRTPEPPIDHDHGPPHSALEGRLMHPRPSLQGPDVHRRVGRRGCFTRWTTQRTSRPTKLPIPLTNRHPL</sequence>
<dbReference type="InterPro" id="IPR008521">
    <property type="entry name" value="Mg_trans_NIPA"/>
</dbReference>
<evidence type="ECO:0008006" key="9">
    <source>
        <dbReference type="Google" id="ProtNLM"/>
    </source>
</evidence>
<feature type="region of interest" description="Disordered" evidence="5">
    <location>
        <begin position="110"/>
        <end position="142"/>
    </location>
</feature>
<feature type="transmembrane region" description="Helical" evidence="6">
    <location>
        <begin position="60"/>
        <end position="79"/>
    </location>
</feature>
<evidence type="ECO:0000313" key="7">
    <source>
        <dbReference type="EMBL" id="RXW15402.1"/>
    </source>
</evidence>
<evidence type="ECO:0000256" key="6">
    <source>
        <dbReference type="SAM" id="Phobius"/>
    </source>
</evidence>
<evidence type="ECO:0000256" key="3">
    <source>
        <dbReference type="ARBA" id="ARBA00022989"/>
    </source>
</evidence>
<dbReference type="GO" id="GO:0015095">
    <property type="term" value="F:magnesium ion transmembrane transporter activity"/>
    <property type="evidence" value="ECO:0007669"/>
    <property type="project" value="InterPro"/>
</dbReference>
<name>A0A4Q2D8Y8_9AGAR</name>
<dbReference type="GO" id="GO:0016020">
    <property type="term" value="C:membrane"/>
    <property type="evidence" value="ECO:0007669"/>
    <property type="project" value="UniProtKB-SubCell"/>
</dbReference>
<protein>
    <recommendedName>
        <fullName evidence="9">Magnesium transporter</fullName>
    </recommendedName>
</protein>
<keyword evidence="8" id="KW-1185">Reference proteome</keyword>
<dbReference type="OrthoDB" id="6428174at2759"/>
<dbReference type="PANTHER" id="PTHR12570:SF85">
    <property type="entry name" value="DUF803 DOMAIN MEMBRANE PROTEIN (AFU_ORTHOLOGUE AFUA_1G15880)"/>
    <property type="match status" value="1"/>
</dbReference>
<evidence type="ECO:0000256" key="1">
    <source>
        <dbReference type="ARBA" id="ARBA00004141"/>
    </source>
</evidence>
<reference evidence="7 8" key="1">
    <citation type="submission" date="2019-01" db="EMBL/GenBank/DDBJ databases">
        <title>Draft genome sequence of Psathyrella aberdarensis IHI B618.</title>
        <authorList>
            <person name="Buettner E."/>
            <person name="Kellner H."/>
        </authorList>
    </citation>
    <scope>NUCLEOTIDE SEQUENCE [LARGE SCALE GENOMIC DNA]</scope>
    <source>
        <strain evidence="7 8">IHI B618</strain>
    </source>
</reference>